<evidence type="ECO:0000313" key="3">
    <source>
        <dbReference type="Proteomes" id="UP001165289"/>
    </source>
</evidence>
<proteinExistence type="predicted"/>
<comment type="caution">
    <text evidence="2">The sequence shown here is derived from an EMBL/GenBank/DDBJ whole genome shotgun (WGS) entry which is preliminary data.</text>
</comment>
<dbReference type="AlphaFoldDB" id="A0AAV7JSW4"/>
<evidence type="ECO:0000313" key="2">
    <source>
        <dbReference type="EMBL" id="KAI6651833.1"/>
    </source>
</evidence>
<dbReference type="EMBL" id="JAKMXF010000301">
    <property type="protein sequence ID" value="KAI6651833.1"/>
    <property type="molecule type" value="Genomic_DNA"/>
</dbReference>
<sequence>MISYCALSELHIVPKGQTITAGLCGRHFEEFPPFCNAKKAKIGNVLSIAKLPEMSKSIFQQDGALTHHVKISQEWYKNNLKGFWAKGIWPGNSPDLNPIENLWSILQTEVDTMAPSTNTEMPIRKVKLAWSQIQPDILDKMYRGMPERIKKFIKLTAAYIGK</sequence>
<name>A0AAV7JSW4_9METZ</name>
<feature type="domain" description="Tc1-like transposase DDE" evidence="1">
    <location>
        <begin position="56"/>
        <end position="112"/>
    </location>
</feature>
<keyword evidence="3" id="KW-1185">Reference proteome</keyword>
<gene>
    <name evidence="2" type="ORF">LOD99_4712</name>
</gene>
<dbReference type="Gene3D" id="3.30.420.10">
    <property type="entry name" value="Ribonuclease H-like superfamily/Ribonuclease H"/>
    <property type="match status" value="1"/>
</dbReference>
<protein>
    <recommendedName>
        <fullName evidence="1">Tc1-like transposase DDE domain-containing protein</fullName>
    </recommendedName>
</protein>
<dbReference type="GO" id="GO:0003676">
    <property type="term" value="F:nucleic acid binding"/>
    <property type="evidence" value="ECO:0007669"/>
    <property type="project" value="InterPro"/>
</dbReference>
<accession>A0AAV7JSW4</accession>
<dbReference type="Proteomes" id="UP001165289">
    <property type="component" value="Unassembled WGS sequence"/>
</dbReference>
<evidence type="ECO:0000259" key="1">
    <source>
        <dbReference type="Pfam" id="PF13358"/>
    </source>
</evidence>
<organism evidence="2 3">
    <name type="scientific">Oopsacas minuta</name>
    <dbReference type="NCBI Taxonomy" id="111878"/>
    <lineage>
        <taxon>Eukaryota</taxon>
        <taxon>Metazoa</taxon>
        <taxon>Porifera</taxon>
        <taxon>Hexactinellida</taxon>
        <taxon>Hexasterophora</taxon>
        <taxon>Lyssacinosida</taxon>
        <taxon>Leucopsacidae</taxon>
        <taxon>Oopsacas</taxon>
    </lineage>
</organism>
<reference evidence="2 3" key="1">
    <citation type="journal article" date="2023" name="BMC Biol.">
        <title>The compact genome of the sponge Oopsacas minuta (Hexactinellida) is lacking key metazoan core genes.</title>
        <authorList>
            <person name="Santini S."/>
            <person name="Schenkelaars Q."/>
            <person name="Jourda C."/>
            <person name="Duchesne M."/>
            <person name="Belahbib H."/>
            <person name="Rocher C."/>
            <person name="Selva M."/>
            <person name="Riesgo A."/>
            <person name="Vervoort M."/>
            <person name="Leys S.P."/>
            <person name="Kodjabachian L."/>
            <person name="Le Bivic A."/>
            <person name="Borchiellini C."/>
            <person name="Claverie J.M."/>
            <person name="Renard E."/>
        </authorList>
    </citation>
    <scope>NUCLEOTIDE SEQUENCE [LARGE SCALE GENOMIC DNA]</scope>
    <source>
        <strain evidence="2">SPO-2</strain>
    </source>
</reference>
<dbReference type="InterPro" id="IPR036397">
    <property type="entry name" value="RNaseH_sf"/>
</dbReference>
<dbReference type="InterPro" id="IPR038717">
    <property type="entry name" value="Tc1-like_DDE_dom"/>
</dbReference>
<dbReference type="Pfam" id="PF13358">
    <property type="entry name" value="DDE_3"/>
    <property type="match status" value="1"/>
</dbReference>